<dbReference type="Pfam" id="PF05920">
    <property type="entry name" value="Homeobox_KN"/>
    <property type="match status" value="1"/>
</dbReference>
<comment type="subcellular location">
    <subcellularLocation>
        <location evidence="4">Nucleus</location>
    </subcellularLocation>
</comment>
<dbReference type="PROSITE" id="PS50071">
    <property type="entry name" value="HOMEOBOX_2"/>
    <property type="match status" value="1"/>
</dbReference>
<dbReference type="InterPro" id="IPR001356">
    <property type="entry name" value="HD"/>
</dbReference>
<dbReference type="GO" id="GO:0005634">
    <property type="term" value="C:nucleus"/>
    <property type="evidence" value="ECO:0007669"/>
    <property type="project" value="UniProtKB-SubCell"/>
</dbReference>
<accession>A0A8J1TRV9</accession>
<evidence type="ECO:0000313" key="5">
    <source>
        <dbReference type="EMBL" id="CAH1776031.1"/>
    </source>
</evidence>
<evidence type="ECO:0000256" key="3">
    <source>
        <dbReference type="ARBA" id="ARBA00023242"/>
    </source>
</evidence>
<dbReference type="SMART" id="SM00389">
    <property type="entry name" value="HOX"/>
    <property type="match status" value="1"/>
</dbReference>
<gene>
    <name evidence="5" type="ORF">OFUS_LOCUS3256</name>
</gene>
<dbReference type="SUPFAM" id="SSF46689">
    <property type="entry name" value="Homeodomain-like"/>
    <property type="match status" value="1"/>
</dbReference>
<keyword evidence="6" id="KW-1185">Reference proteome</keyword>
<comment type="caution">
    <text evidence="5">The sequence shown here is derived from an EMBL/GenBank/DDBJ whole genome shotgun (WGS) entry which is preliminary data.</text>
</comment>
<dbReference type="Gene3D" id="1.10.10.60">
    <property type="entry name" value="Homeodomain-like"/>
    <property type="match status" value="1"/>
</dbReference>
<dbReference type="GO" id="GO:0003677">
    <property type="term" value="F:DNA binding"/>
    <property type="evidence" value="ECO:0007669"/>
    <property type="project" value="UniProtKB-UniRule"/>
</dbReference>
<evidence type="ECO:0000256" key="2">
    <source>
        <dbReference type="ARBA" id="ARBA00023155"/>
    </source>
</evidence>
<protein>
    <submittedName>
        <fullName evidence="5">Uncharacterized protein</fullName>
    </submittedName>
</protein>
<proteinExistence type="predicted"/>
<evidence type="ECO:0000313" key="6">
    <source>
        <dbReference type="Proteomes" id="UP000749559"/>
    </source>
</evidence>
<evidence type="ECO:0000256" key="4">
    <source>
        <dbReference type="PROSITE-ProRule" id="PRU00108"/>
    </source>
</evidence>
<dbReference type="Proteomes" id="UP000749559">
    <property type="component" value="Unassembled WGS sequence"/>
</dbReference>
<keyword evidence="3 4" id="KW-0539">Nucleus</keyword>
<evidence type="ECO:0000256" key="1">
    <source>
        <dbReference type="ARBA" id="ARBA00023125"/>
    </source>
</evidence>
<feature type="DNA-binding region" description="Homeobox" evidence="4">
    <location>
        <begin position="221"/>
        <end position="283"/>
    </location>
</feature>
<dbReference type="EMBL" id="CAIIXF020000001">
    <property type="protein sequence ID" value="CAH1776031.1"/>
    <property type="molecule type" value="Genomic_DNA"/>
</dbReference>
<name>A0A8J1TRV9_OWEFU</name>
<dbReference type="CDD" id="cd00086">
    <property type="entry name" value="homeodomain"/>
    <property type="match status" value="1"/>
</dbReference>
<dbReference type="AlphaFoldDB" id="A0A8J1TRV9"/>
<sequence length="306" mass="34768">MAYKYDTPARHAMFKTATPVSKKTTNTFESPFSIRSLLNLSDETSFESTPQSEVATCSSIMSSLASQDSRTLAANINTPAKMSQSPKTVSPQQIPVPACISALEEHFYSLKHQMRDPTKQLELEVFYRQQAHQLEYGRYAHLSNCLPMHQHAINIQFDHQLRLLVDQVEHSMRILKTSTITKDSISNNLATREAGNSLENRLPQPIMTSTPKKKSGILKKKYCNRGVYSYHAKEVLETWYAVNSHSPYPTTDIILSLATKAGLSTSQVRKWFCNNRHQCGHVNRKLVRHLHQHNEPVPNSSVQSWM</sequence>
<keyword evidence="2 4" id="KW-0371">Homeobox</keyword>
<dbReference type="GO" id="GO:0006355">
    <property type="term" value="P:regulation of DNA-templated transcription"/>
    <property type="evidence" value="ECO:0007669"/>
    <property type="project" value="InterPro"/>
</dbReference>
<organism evidence="5 6">
    <name type="scientific">Owenia fusiformis</name>
    <name type="common">Polychaete worm</name>
    <dbReference type="NCBI Taxonomy" id="6347"/>
    <lineage>
        <taxon>Eukaryota</taxon>
        <taxon>Metazoa</taxon>
        <taxon>Spiralia</taxon>
        <taxon>Lophotrochozoa</taxon>
        <taxon>Annelida</taxon>
        <taxon>Polychaeta</taxon>
        <taxon>Sedentaria</taxon>
        <taxon>Canalipalpata</taxon>
        <taxon>Sabellida</taxon>
        <taxon>Oweniida</taxon>
        <taxon>Oweniidae</taxon>
        <taxon>Owenia</taxon>
    </lineage>
</organism>
<keyword evidence="1 4" id="KW-0238">DNA-binding</keyword>
<dbReference type="InterPro" id="IPR009057">
    <property type="entry name" value="Homeodomain-like_sf"/>
</dbReference>
<dbReference type="InterPro" id="IPR008422">
    <property type="entry name" value="KN_HD"/>
</dbReference>
<dbReference type="OrthoDB" id="4187154at2759"/>
<reference evidence="5" key="1">
    <citation type="submission" date="2022-03" db="EMBL/GenBank/DDBJ databases">
        <authorList>
            <person name="Martin C."/>
        </authorList>
    </citation>
    <scope>NUCLEOTIDE SEQUENCE</scope>
</reference>